<dbReference type="PRINTS" id="PR01266">
    <property type="entry name" value="GSTRNSFRASEA"/>
</dbReference>
<proteinExistence type="inferred from homology"/>
<dbReference type="PROSITE" id="PS50404">
    <property type="entry name" value="GST_NTER"/>
    <property type="match status" value="1"/>
</dbReference>
<dbReference type="SUPFAM" id="SSF47616">
    <property type="entry name" value="GST C-terminal domain-like"/>
    <property type="match status" value="1"/>
</dbReference>
<dbReference type="GO" id="GO:0004364">
    <property type="term" value="F:glutathione transferase activity"/>
    <property type="evidence" value="ECO:0007669"/>
    <property type="project" value="UniProtKB-EC"/>
</dbReference>
<dbReference type="InterPro" id="IPR036282">
    <property type="entry name" value="Glutathione-S-Trfase_C_sf"/>
</dbReference>
<dbReference type="PANTHER" id="PTHR11571">
    <property type="entry name" value="GLUTATHIONE S-TRANSFERASE"/>
    <property type="match status" value="1"/>
</dbReference>
<dbReference type="GO" id="GO:0006749">
    <property type="term" value="P:glutathione metabolic process"/>
    <property type="evidence" value="ECO:0007669"/>
    <property type="project" value="TreeGrafter"/>
</dbReference>
<keyword evidence="7" id="KW-1185">Reference proteome</keyword>
<evidence type="ECO:0000259" key="5">
    <source>
        <dbReference type="PROSITE" id="PS50405"/>
    </source>
</evidence>
<dbReference type="InterPro" id="IPR040079">
    <property type="entry name" value="Glutathione_S-Trfase"/>
</dbReference>
<dbReference type="InterPro" id="IPR004046">
    <property type="entry name" value="GST_C"/>
</dbReference>
<dbReference type="InterPro" id="IPR003080">
    <property type="entry name" value="GST_alpha"/>
</dbReference>
<dbReference type="AlphaFoldDB" id="A0AAV7CB18"/>
<dbReference type="Pfam" id="PF14497">
    <property type="entry name" value="GST_C_3"/>
    <property type="match status" value="1"/>
</dbReference>
<comment type="caution">
    <text evidence="6">The sequence shown here is derived from an EMBL/GenBank/DDBJ whole genome shotgun (WGS) entry which is preliminary data.</text>
</comment>
<dbReference type="InterPro" id="IPR036249">
    <property type="entry name" value="Thioredoxin-like_sf"/>
</dbReference>
<dbReference type="PANTHER" id="PTHR11571:SF230">
    <property type="entry name" value="GLUTATHIONE TRANSFERASE"/>
    <property type="match status" value="1"/>
</dbReference>
<evidence type="ECO:0000256" key="1">
    <source>
        <dbReference type="ARBA" id="ARBA00011055"/>
    </source>
</evidence>
<organism evidence="6 7">
    <name type="scientific">Engystomops pustulosus</name>
    <name type="common">Tungara frog</name>
    <name type="synonym">Physalaemus pustulosus</name>
    <dbReference type="NCBI Taxonomy" id="76066"/>
    <lineage>
        <taxon>Eukaryota</taxon>
        <taxon>Metazoa</taxon>
        <taxon>Chordata</taxon>
        <taxon>Craniata</taxon>
        <taxon>Vertebrata</taxon>
        <taxon>Euteleostomi</taxon>
        <taxon>Amphibia</taxon>
        <taxon>Batrachia</taxon>
        <taxon>Anura</taxon>
        <taxon>Neobatrachia</taxon>
        <taxon>Hyloidea</taxon>
        <taxon>Leptodactylidae</taxon>
        <taxon>Leiuperinae</taxon>
        <taxon>Engystomops</taxon>
    </lineage>
</organism>
<dbReference type="Gene3D" id="3.40.30.10">
    <property type="entry name" value="Glutaredoxin"/>
    <property type="match status" value="1"/>
</dbReference>
<comment type="similarity">
    <text evidence="1">Belongs to the GST superfamily. Alpha family.</text>
</comment>
<feature type="domain" description="GST N-terminal" evidence="4">
    <location>
        <begin position="14"/>
        <end position="94"/>
    </location>
</feature>
<dbReference type="FunFam" id="1.20.1050.10:FF:000005">
    <property type="entry name" value="Glutathione S-transferase A1"/>
    <property type="match status" value="1"/>
</dbReference>
<evidence type="ECO:0000259" key="4">
    <source>
        <dbReference type="PROSITE" id="PS50404"/>
    </source>
</evidence>
<dbReference type="EC" id="2.5.1.18" evidence="2"/>
<keyword evidence="3" id="KW-0808">Transferase</keyword>
<name>A0AAV7CB18_ENGPU</name>
<evidence type="ECO:0000313" key="6">
    <source>
        <dbReference type="EMBL" id="KAG8581849.1"/>
    </source>
</evidence>
<dbReference type="PROSITE" id="PS50405">
    <property type="entry name" value="GST_CTER"/>
    <property type="match status" value="1"/>
</dbReference>
<dbReference type="Proteomes" id="UP000824782">
    <property type="component" value="Unassembled WGS sequence"/>
</dbReference>
<sequence length="231" mass="26664">MVSGGWTEQLDMSGKPVLHYFMGRGRAEAIRILLGAAGVEFEEKFYKTKEEYDKLVQSGDLLFQQVPMLEIDGMKLVQTRAILSYIAGKYNLYGADLKERACIDMYVEGAVDLAALVLSYFFLPECDKEKQRNLMKERAWKRYFPVYNKALEGKEFLVGNKLSWADVYLLDDILQLEEFHPDILEKFANLQAFKKRMQEIPTIKKFLQPGGQRQPMADDVYISTVKKLVFS</sequence>
<dbReference type="SFLD" id="SFLDG01205">
    <property type="entry name" value="AMPS.1"/>
    <property type="match status" value="1"/>
</dbReference>
<dbReference type="Pfam" id="PF02798">
    <property type="entry name" value="GST_N"/>
    <property type="match status" value="1"/>
</dbReference>
<accession>A0AAV7CB18</accession>
<evidence type="ECO:0000256" key="2">
    <source>
        <dbReference type="ARBA" id="ARBA00012452"/>
    </source>
</evidence>
<dbReference type="SFLD" id="SFLDG00363">
    <property type="entry name" value="AMPS_(cytGST):_Alpha-__Mu-__Pi"/>
    <property type="match status" value="1"/>
</dbReference>
<dbReference type="InterPro" id="IPR010987">
    <property type="entry name" value="Glutathione-S-Trfase_C-like"/>
</dbReference>
<evidence type="ECO:0000313" key="7">
    <source>
        <dbReference type="Proteomes" id="UP000824782"/>
    </source>
</evidence>
<evidence type="ECO:0000256" key="3">
    <source>
        <dbReference type="ARBA" id="ARBA00022679"/>
    </source>
</evidence>
<dbReference type="InterPro" id="IPR004045">
    <property type="entry name" value="Glutathione_S-Trfase_N"/>
</dbReference>
<reference evidence="6" key="1">
    <citation type="thesis" date="2020" institute="ProQuest LLC" country="789 East Eisenhower Parkway, Ann Arbor, MI, USA">
        <title>Comparative Genomics and Chromosome Evolution.</title>
        <authorList>
            <person name="Mudd A.B."/>
        </authorList>
    </citation>
    <scope>NUCLEOTIDE SEQUENCE</scope>
    <source>
        <strain evidence="6">237g6f4</strain>
        <tissue evidence="6">Blood</tissue>
    </source>
</reference>
<protein>
    <recommendedName>
        <fullName evidence="2">glutathione transferase</fullName>
        <ecNumber evidence="2">2.5.1.18</ecNumber>
    </recommendedName>
</protein>
<dbReference type="Gene3D" id="1.20.1050.10">
    <property type="match status" value="1"/>
</dbReference>
<dbReference type="EMBL" id="WNYA01000003">
    <property type="protein sequence ID" value="KAG8581849.1"/>
    <property type="molecule type" value="Genomic_DNA"/>
</dbReference>
<dbReference type="InterPro" id="IPR050213">
    <property type="entry name" value="GST_superfamily"/>
</dbReference>
<gene>
    <name evidence="6" type="ORF">GDO81_007828</name>
</gene>
<dbReference type="SFLD" id="SFLDS00019">
    <property type="entry name" value="Glutathione_Transferase_(cytos"/>
    <property type="match status" value="1"/>
</dbReference>
<dbReference type="SUPFAM" id="SSF52833">
    <property type="entry name" value="Thioredoxin-like"/>
    <property type="match status" value="1"/>
</dbReference>
<feature type="domain" description="GST C-terminal" evidence="5">
    <location>
        <begin position="96"/>
        <end position="219"/>
    </location>
</feature>